<sequence>MKNPHATRPEEHPAAIFSPLSSTPQSSHDISSMSASLDLHSAANVDLNAGVKVLNTATKNTTIITNAPIYSLLNKGVVLCTSKTTSNLTTHNNIIASPLDSRVDGGTVEPPKYILAFPSKVKVIGKVGK</sequence>
<dbReference type="Proteomes" id="UP001630127">
    <property type="component" value="Unassembled WGS sequence"/>
</dbReference>
<comment type="caution">
    <text evidence="2">The sequence shown here is derived from an EMBL/GenBank/DDBJ whole genome shotgun (WGS) entry which is preliminary data.</text>
</comment>
<keyword evidence="3" id="KW-1185">Reference proteome</keyword>
<proteinExistence type="predicted"/>
<evidence type="ECO:0000313" key="3">
    <source>
        <dbReference type="Proteomes" id="UP001630127"/>
    </source>
</evidence>
<feature type="compositionally biased region" description="Polar residues" evidence="1">
    <location>
        <begin position="19"/>
        <end position="33"/>
    </location>
</feature>
<organism evidence="2 3">
    <name type="scientific">Cinchona calisaya</name>
    <dbReference type="NCBI Taxonomy" id="153742"/>
    <lineage>
        <taxon>Eukaryota</taxon>
        <taxon>Viridiplantae</taxon>
        <taxon>Streptophyta</taxon>
        <taxon>Embryophyta</taxon>
        <taxon>Tracheophyta</taxon>
        <taxon>Spermatophyta</taxon>
        <taxon>Magnoliopsida</taxon>
        <taxon>eudicotyledons</taxon>
        <taxon>Gunneridae</taxon>
        <taxon>Pentapetalae</taxon>
        <taxon>asterids</taxon>
        <taxon>lamiids</taxon>
        <taxon>Gentianales</taxon>
        <taxon>Rubiaceae</taxon>
        <taxon>Cinchonoideae</taxon>
        <taxon>Cinchoneae</taxon>
        <taxon>Cinchona</taxon>
    </lineage>
</organism>
<protein>
    <submittedName>
        <fullName evidence="2">Uncharacterized protein</fullName>
    </submittedName>
</protein>
<reference evidence="2 3" key="1">
    <citation type="submission" date="2024-11" db="EMBL/GenBank/DDBJ databases">
        <title>A near-complete genome assembly of Cinchona calisaya.</title>
        <authorList>
            <person name="Lian D.C."/>
            <person name="Zhao X.W."/>
            <person name="Wei L."/>
        </authorList>
    </citation>
    <scope>NUCLEOTIDE SEQUENCE [LARGE SCALE GENOMIC DNA]</scope>
    <source>
        <tissue evidence="2">Nenye</tissue>
    </source>
</reference>
<dbReference type="AlphaFoldDB" id="A0ABD2YE54"/>
<evidence type="ECO:0000256" key="1">
    <source>
        <dbReference type="SAM" id="MobiDB-lite"/>
    </source>
</evidence>
<gene>
    <name evidence="2" type="ORF">ACH5RR_034310</name>
</gene>
<evidence type="ECO:0000313" key="2">
    <source>
        <dbReference type="EMBL" id="KAL3504469.1"/>
    </source>
</evidence>
<name>A0ABD2YE54_9GENT</name>
<accession>A0ABD2YE54</accession>
<dbReference type="EMBL" id="JBJUIK010000014">
    <property type="protein sequence ID" value="KAL3504469.1"/>
    <property type="molecule type" value="Genomic_DNA"/>
</dbReference>
<feature type="region of interest" description="Disordered" evidence="1">
    <location>
        <begin position="1"/>
        <end position="33"/>
    </location>
</feature>